<dbReference type="InterPro" id="IPR033769">
    <property type="entry name" value="TffA_KH"/>
</dbReference>
<evidence type="ECO:0000259" key="15">
    <source>
        <dbReference type="SMART" id="SM01027"/>
    </source>
</evidence>
<feature type="binding site" evidence="12">
    <location>
        <position position="598"/>
    </location>
    <ligand>
        <name>Zn(2+)</name>
        <dbReference type="ChEBI" id="CHEBI:29105"/>
        <label>2</label>
    </ligand>
</feature>
<dbReference type="Gene3D" id="3.40.50.10890">
    <property type="match status" value="1"/>
</dbReference>
<proteinExistence type="inferred from homology"/>
<evidence type="ECO:0000256" key="2">
    <source>
        <dbReference type="ARBA" id="ARBA00022722"/>
    </source>
</evidence>
<comment type="caution">
    <text evidence="12">Lacks conserved residue(s) required for the propagation of feature annotation.</text>
</comment>
<dbReference type="InterPro" id="IPR015946">
    <property type="entry name" value="KH_dom-like_a/b"/>
</dbReference>
<dbReference type="Gene3D" id="3.30.300.230">
    <property type="match status" value="1"/>
</dbReference>
<dbReference type="Gene3D" id="3.60.15.10">
    <property type="entry name" value="Ribonuclease Z/Hydroxyacylglutathione hydrolase-like"/>
    <property type="match status" value="1"/>
</dbReference>
<dbReference type="Pfam" id="PF17214">
    <property type="entry name" value="KH_TffA"/>
    <property type="match status" value="1"/>
</dbReference>
<feature type="binding site" evidence="12">
    <location>
        <position position="242"/>
    </location>
    <ligand>
        <name>Zn(2+)</name>
        <dbReference type="ChEBI" id="CHEBI:29105"/>
        <label>2</label>
    </ligand>
</feature>
<dbReference type="Gene3D" id="3.30.300.20">
    <property type="match status" value="1"/>
</dbReference>
<dbReference type="SUPFAM" id="SSF56281">
    <property type="entry name" value="Metallo-hydrolase/oxidoreductase"/>
    <property type="match status" value="1"/>
</dbReference>
<comment type="similarity">
    <text evidence="12">Belongs to the metallo-beta-lactamase superfamily. RNA-metabolizing metallo-beta-lactamase-like family. FttA subfamily.</text>
</comment>
<evidence type="ECO:0000256" key="12">
    <source>
        <dbReference type="HAMAP-Rule" id="MF_00870"/>
    </source>
</evidence>
<dbReference type="InterPro" id="IPR001279">
    <property type="entry name" value="Metallo-B-lactamas"/>
</dbReference>
<evidence type="ECO:0000256" key="4">
    <source>
        <dbReference type="ARBA" id="ARBA00022759"/>
    </source>
</evidence>
<dbReference type="GO" id="GO:0006353">
    <property type="term" value="P:DNA-templated transcription termination"/>
    <property type="evidence" value="ECO:0007669"/>
    <property type="project" value="UniProtKB-UniRule"/>
</dbReference>
<feature type="binding site" evidence="12">
    <location>
        <position position="348"/>
    </location>
    <ligand>
        <name>Zn(2+)</name>
        <dbReference type="ChEBI" id="CHEBI:29105"/>
        <label>2</label>
    </ligand>
</feature>
<dbReference type="GO" id="GO:0004532">
    <property type="term" value="F:RNA exonuclease activity"/>
    <property type="evidence" value="ECO:0007669"/>
    <property type="project" value="UniProtKB-UniRule"/>
</dbReference>
<comment type="subunit">
    <text evidence="12">Homodimer. Interacts with RNA polymerase (RNAP), interacts with the Spt4-Spt5 complex.</text>
</comment>
<evidence type="ECO:0000256" key="10">
    <source>
        <dbReference type="ARBA" id="ARBA00023125"/>
    </source>
</evidence>
<dbReference type="InterPro" id="IPR036866">
    <property type="entry name" value="RibonucZ/Hydroxyglut_hydro"/>
</dbReference>
<keyword evidence="5 12" id="KW-0378">Hydrolase</keyword>
<dbReference type="Pfam" id="PF07521">
    <property type="entry name" value="RMMBL"/>
    <property type="match status" value="1"/>
</dbReference>
<dbReference type="Proteomes" id="UP000577419">
    <property type="component" value="Unassembled WGS sequence"/>
</dbReference>
<feature type="region of interest" description="KHa" evidence="12">
    <location>
        <begin position="1"/>
        <end position="68"/>
    </location>
</feature>
<sequence length="631" mass="71329">MDYLKETKEAIQSYLPSDTEITSVELEGPEIAIYTKNPRAFFENENYVAKIAFNLKKRINIRTDKSLLIPEEKAKKKIEEIVPQEAQIKEIMFNATFSEVVIEAIKPGLVIGKGGETSKKIILETGWVPNIIRAPTQDSEILKGIRHHLHKYSADRKKILQETSKQIYGEKPNLDSWARLTALGSFREVGRSCILVETRDTKVMLDCGINVATYEDPFPYLDAIRFPINELDALVISHAHLDHSGFAPYLFKLGYKGPVYVTEPTRDLMCLLQFDYVDVLTKEGREPPYTERDVKEQLKHCITRNYREVTDIAPDMRLTFHNAAHILGSASVHLHIGEGGHNLVYSADIKYGFTRLFDPVDINYPRLETLILESTYGAQDDIQPQRQEAEEQLVKVINETVKQGGNVLIPVFAVGRAQEIMLVIENAYRKGTLDQNTKAYIDGMTKEASAIHTAYPEYLRKSVQRRVLQNDSPFTSELFQEADYSKREEIIQNGGSVIVASSGMLTGGPSVYYLYQLAENPRNSLIFVGYQGEGSIGRKIQGGVRSLPITAGNGKTKDLKLNLKVETVEGFSGHSDRPQLVSYVRDLKPKPKRILVNHGDKIKCIEFSKFLSSRFRINANSIRNLDAIRLK</sequence>
<dbReference type="PANTHER" id="PTHR11203">
    <property type="entry name" value="CLEAVAGE AND POLYADENYLATION SPECIFICITY FACTOR FAMILY MEMBER"/>
    <property type="match status" value="1"/>
</dbReference>
<feature type="domain" description="K Homology" evidence="13">
    <location>
        <begin position="94"/>
        <end position="164"/>
    </location>
</feature>
<keyword evidence="10 12" id="KW-0238">DNA-binding</keyword>
<feature type="region of interest" description="KHb" evidence="12">
    <location>
        <begin position="69"/>
        <end position="136"/>
    </location>
</feature>
<dbReference type="GO" id="GO:0003723">
    <property type="term" value="F:RNA binding"/>
    <property type="evidence" value="ECO:0007669"/>
    <property type="project" value="UniProtKB-UniRule"/>
</dbReference>
<evidence type="ECO:0000313" key="16">
    <source>
        <dbReference type="EMBL" id="HIH08417.1"/>
    </source>
</evidence>
<protein>
    <recommendedName>
        <fullName evidence="12">Transcription termination factor FttA</fullName>
        <ecNumber evidence="12">3.1.-.-</ecNumber>
    </recommendedName>
</protein>
<evidence type="ECO:0000259" key="14">
    <source>
        <dbReference type="SMART" id="SM00849"/>
    </source>
</evidence>
<feature type="binding site" evidence="12">
    <location>
        <position position="240"/>
    </location>
    <ligand>
        <name>Zn(2+)</name>
        <dbReference type="ChEBI" id="CHEBI:29105"/>
        <label>1</label>
    </ligand>
</feature>
<dbReference type="HAMAP" id="MF_00870">
    <property type="entry name" value="FttA"/>
    <property type="match status" value="1"/>
</dbReference>
<reference evidence="17" key="3">
    <citation type="submission" date="2021-05" db="EMBL/GenBank/DDBJ databases">
        <title>Protein family content uncovers lineage relationships and bacterial pathway maintenance mechanisms in DPANN archaea.</title>
        <authorList>
            <person name="Castelle C.J."/>
            <person name="Meheust R."/>
            <person name="Jaffe A.L."/>
            <person name="Seitz K."/>
            <person name="Gong X."/>
            <person name="Baker B.J."/>
            <person name="Banfield J.F."/>
        </authorList>
    </citation>
    <scope>NUCLEOTIDE SEQUENCE</scope>
    <source>
        <strain evidence="17">RIFCSPHIGHO2_01_FULL_GW2011_AR10_43_9</strain>
    </source>
</reference>
<feature type="binding site" evidence="12">
    <location>
        <position position="238"/>
    </location>
    <ligand>
        <name>Zn(2+)</name>
        <dbReference type="ChEBI" id="CHEBI:29105"/>
        <label>1</label>
    </ligand>
</feature>
<keyword evidence="9 12" id="KW-0805">Transcription regulation</keyword>
<accession>A0A7J4IXA1</accession>
<organism evidence="16 18">
    <name type="scientific">Candidatus Iainarchaeum sp</name>
    <dbReference type="NCBI Taxonomy" id="3101447"/>
    <lineage>
        <taxon>Archaea</taxon>
        <taxon>Candidatus Iainarchaeota</taxon>
        <taxon>Candidatus Iainarchaeia</taxon>
        <taxon>Candidatus Iainarchaeales</taxon>
        <taxon>Candidatus Iainarchaeaceae</taxon>
        <taxon>Candidatus Iainarchaeum</taxon>
    </lineage>
</organism>
<dbReference type="InterPro" id="IPR011108">
    <property type="entry name" value="RMMBL"/>
</dbReference>
<keyword evidence="1 12" id="KW-0806">Transcription termination</keyword>
<name>A0A7J4IXA1_9ARCH</name>
<evidence type="ECO:0000259" key="13">
    <source>
        <dbReference type="SMART" id="SM00322"/>
    </source>
</evidence>
<evidence type="ECO:0000313" key="18">
    <source>
        <dbReference type="Proteomes" id="UP000577419"/>
    </source>
</evidence>
<comment type="function">
    <text evidence="12">Terminates transcription on the whole genome. Termination is linked to FttA-mediated RNA cleavage and does not require NTP hydrolysis. Cleaves endonucleolytically at the RNA exit channel of RNA polymerase (RNAP); the 5'-3' exonuclease activity of this protein degrades the nascent RNA released from RNAP.</text>
</comment>
<dbReference type="GO" id="GO:0003677">
    <property type="term" value="F:DNA binding"/>
    <property type="evidence" value="ECO:0007669"/>
    <property type="project" value="UniProtKB-KW"/>
</dbReference>
<keyword evidence="8 12" id="KW-0694">RNA-binding</keyword>
<dbReference type="InterPro" id="IPR004087">
    <property type="entry name" value="KH_dom"/>
</dbReference>
<reference evidence="16" key="1">
    <citation type="journal article" date="2020" name="bioRxiv">
        <title>A rank-normalized archaeal taxonomy based on genome phylogeny resolves widespread incomplete and uneven classifications.</title>
        <authorList>
            <person name="Rinke C."/>
            <person name="Chuvochina M."/>
            <person name="Mussig A.J."/>
            <person name="Chaumeil P.-A."/>
            <person name="Waite D.W."/>
            <person name="Whitman W.B."/>
            <person name="Parks D.H."/>
            <person name="Hugenholtz P."/>
        </authorList>
    </citation>
    <scope>NUCLEOTIDE SEQUENCE</scope>
    <source>
        <strain evidence="16">UBA10011</strain>
    </source>
</reference>
<comment type="cofactor">
    <cofactor evidence="12">
        <name>Zn(2+)</name>
        <dbReference type="ChEBI" id="CHEBI:29105"/>
    </cofactor>
    <text evidence="12">Binds 2 Zn(2+) ions, which are required for nuclease activity.</text>
</comment>
<dbReference type="AlphaFoldDB" id="A0A7J4IXA1"/>
<dbReference type="SMART" id="SM01027">
    <property type="entry name" value="Beta-Casp"/>
    <property type="match status" value="1"/>
</dbReference>
<evidence type="ECO:0000256" key="9">
    <source>
        <dbReference type="ARBA" id="ARBA00023015"/>
    </source>
</evidence>
<keyword evidence="2 12" id="KW-0540">Nuclease</keyword>
<dbReference type="Proteomes" id="UP000683213">
    <property type="component" value="Unassembled WGS sequence"/>
</dbReference>
<dbReference type="InterPro" id="IPR019975">
    <property type="entry name" value="aCPSF1"/>
</dbReference>
<dbReference type="InterPro" id="IPR050698">
    <property type="entry name" value="MBL"/>
</dbReference>
<keyword evidence="6 12" id="KW-0862">Zinc</keyword>
<feature type="domain" description="Metallo-beta-lactamase" evidence="14">
    <location>
        <begin position="190"/>
        <end position="386"/>
    </location>
</feature>
<evidence type="ECO:0000256" key="11">
    <source>
        <dbReference type="ARBA" id="ARBA00023163"/>
    </source>
</evidence>
<keyword evidence="7 12" id="KW-0269">Exonuclease</keyword>
<keyword evidence="11" id="KW-0804">Transcription</keyword>
<dbReference type="PANTHER" id="PTHR11203:SF51">
    <property type="entry name" value="CLEAVAGE AND POLYADENYLATION SPECIFICITY FACTOR"/>
    <property type="match status" value="1"/>
</dbReference>
<feature type="binding site" evidence="12">
    <location>
        <position position="348"/>
    </location>
    <ligand>
        <name>Zn(2+)</name>
        <dbReference type="ChEBI" id="CHEBI:29105"/>
        <label>1</label>
    </ligand>
</feature>
<dbReference type="GO" id="GO:0004521">
    <property type="term" value="F:RNA endonuclease activity"/>
    <property type="evidence" value="ECO:0007669"/>
    <property type="project" value="UniProtKB-UniRule"/>
</dbReference>
<evidence type="ECO:0000313" key="17">
    <source>
        <dbReference type="EMBL" id="MBS3058916.1"/>
    </source>
</evidence>
<feature type="region of interest" description="Metallo-beta-lactamase C-terminus" evidence="12">
    <location>
        <begin position="573"/>
        <end position="631"/>
    </location>
</feature>
<evidence type="ECO:0000256" key="1">
    <source>
        <dbReference type="ARBA" id="ARBA00022472"/>
    </source>
</evidence>
<keyword evidence="4 12" id="KW-0255">Endonuclease</keyword>
<dbReference type="Pfam" id="PF00753">
    <property type="entry name" value="Lactamase_B"/>
    <property type="match status" value="1"/>
</dbReference>
<feature type="binding site" evidence="12">
    <location>
        <position position="243"/>
    </location>
    <ligand>
        <name>Zn(2+)</name>
        <dbReference type="ChEBI" id="CHEBI:29105"/>
        <label>2</label>
    </ligand>
</feature>
<evidence type="ECO:0000256" key="6">
    <source>
        <dbReference type="ARBA" id="ARBA00022833"/>
    </source>
</evidence>
<dbReference type="CDD" id="cd22532">
    <property type="entry name" value="KH-II_CPSF_arch_rpt1"/>
    <property type="match status" value="1"/>
</dbReference>
<reference evidence="17" key="2">
    <citation type="submission" date="2021-03" db="EMBL/GenBank/DDBJ databases">
        <authorList>
            <person name="Jaffe A."/>
        </authorList>
    </citation>
    <scope>NUCLEOTIDE SEQUENCE</scope>
    <source>
        <strain evidence="17">RIFCSPHIGHO2_01_FULL_GW2011_AR10_43_9</strain>
    </source>
</reference>
<dbReference type="Pfam" id="PF10996">
    <property type="entry name" value="Beta-Casp"/>
    <property type="match status" value="1"/>
</dbReference>
<comment type="caution">
    <text evidence="16">The sequence shown here is derived from an EMBL/GenBank/DDBJ whole genome shotgun (WGS) entry which is preliminary data.</text>
</comment>
<dbReference type="EMBL" id="DUFG01000017">
    <property type="protein sequence ID" value="HIH08417.1"/>
    <property type="molecule type" value="Genomic_DNA"/>
</dbReference>
<evidence type="ECO:0000256" key="8">
    <source>
        <dbReference type="ARBA" id="ARBA00022884"/>
    </source>
</evidence>
<dbReference type="EMBL" id="JAGVWF010000008">
    <property type="protein sequence ID" value="MBS3058916.1"/>
    <property type="molecule type" value="Genomic_DNA"/>
</dbReference>
<gene>
    <name evidence="12" type="primary">fttA</name>
    <name evidence="16" type="ORF">HA237_03535</name>
    <name evidence="17" type="ORF">J4224_00645</name>
</gene>
<feature type="binding site" evidence="12">
    <location>
        <position position="325"/>
    </location>
    <ligand>
        <name>Zn(2+)</name>
        <dbReference type="ChEBI" id="CHEBI:29105"/>
        <label>1</label>
    </ligand>
</feature>
<evidence type="ECO:0000256" key="7">
    <source>
        <dbReference type="ARBA" id="ARBA00022839"/>
    </source>
</evidence>
<dbReference type="GO" id="GO:0008270">
    <property type="term" value="F:zinc ion binding"/>
    <property type="evidence" value="ECO:0007669"/>
    <property type="project" value="UniProtKB-UniRule"/>
</dbReference>
<dbReference type="EC" id="3.1.-.-" evidence="12"/>
<dbReference type="CDD" id="cd16295">
    <property type="entry name" value="TTHA0252-CPSF-like_MBL-fold"/>
    <property type="match status" value="1"/>
</dbReference>
<keyword evidence="3 12" id="KW-0479">Metal-binding</keyword>
<dbReference type="SMART" id="SM00849">
    <property type="entry name" value="Lactamase_B"/>
    <property type="match status" value="1"/>
</dbReference>
<dbReference type="NCBIfam" id="TIGR03675">
    <property type="entry name" value="arCOG00543"/>
    <property type="match status" value="1"/>
</dbReference>
<evidence type="ECO:0000256" key="5">
    <source>
        <dbReference type="ARBA" id="ARBA00022801"/>
    </source>
</evidence>
<evidence type="ECO:0000256" key="3">
    <source>
        <dbReference type="ARBA" id="ARBA00022723"/>
    </source>
</evidence>
<dbReference type="InterPro" id="IPR022712">
    <property type="entry name" value="Beta_Casp"/>
</dbReference>
<feature type="domain" description="Beta-Casp" evidence="15">
    <location>
        <begin position="417"/>
        <end position="540"/>
    </location>
</feature>
<dbReference type="SMART" id="SM00322">
    <property type="entry name" value="KH"/>
    <property type="match status" value="1"/>
</dbReference>